<organism evidence="1 2">
    <name type="scientific">Dyadobacter linearis</name>
    <dbReference type="NCBI Taxonomy" id="2823330"/>
    <lineage>
        <taxon>Bacteria</taxon>
        <taxon>Pseudomonadati</taxon>
        <taxon>Bacteroidota</taxon>
        <taxon>Cytophagia</taxon>
        <taxon>Cytophagales</taxon>
        <taxon>Spirosomataceae</taxon>
        <taxon>Dyadobacter</taxon>
    </lineage>
</organism>
<accession>A0ABM8UUA2</accession>
<name>A0ABM8UUA2_9BACT</name>
<gene>
    <name evidence="1" type="ORF">DYBT9623_03813</name>
</gene>
<evidence type="ECO:0000313" key="2">
    <source>
        <dbReference type="Proteomes" id="UP000679725"/>
    </source>
</evidence>
<evidence type="ECO:0000313" key="1">
    <source>
        <dbReference type="EMBL" id="CAG5071831.1"/>
    </source>
</evidence>
<evidence type="ECO:0008006" key="3">
    <source>
        <dbReference type="Google" id="ProtNLM"/>
    </source>
</evidence>
<sequence>MAFKVFLDANIILNLFISRDKKLQTSALNQLPVYDTSEFLKLM</sequence>
<proteinExistence type="predicted"/>
<reference evidence="1 2" key="1">
    <citation type="submission" date="2021-04" db="EMBL/GenBank/DDBJ databases">
        <authorList>
            <person name="Rodrigo-Torres L."/>
            <person name="Arahal R. D."/>
            <person name="Lucena T."/>
        </authorList>
    </citation>
    <scope>NUCLEOTIDE SEQUENCE [LARGE SCALE GENOMIC DNA]</scope>
    <source>
        <strain evidence="1 2">CECT 9623</strain>
    </source>
</reference>
<comment type="caution">
    <text evidence="1">The sequence shown here is derived from an EMBL/GenBank/DDBJ whole genome shotgun (WGS) entry which is preliminary data.</text>
</comment>
<dbReference type="Proteomes" id="UP000679725">
    <property type="component" value="Unassembled WGS sequence"/>
</dbReference>
<dbReference type="EMBL" id="CAJRAU010000005">
    <property type="protein sequence ID" value="CAG5071831.1"/>
    <property type="molecule type" value="Genomic_DNA"/>
</dbReference>
<protein>
    <recommendedName>
        <fullName evidence="3">PIN domain-containing protein</fullName>
    </recommendedName>
</protein>
<keyword evidence="2" id="KW-1185">Reference proteome</keyword>